<proteinExistence type="predicted"/>
<dbReference type="NCBIfam" id="TIGR02595">
    <property type="entry name" value="PEP_CTERM"/>
    <property type="match status" value="1"/>
</dbReference>
<evidence type="ECO:0000259" key="3">
    <source>
        <dbReference type="Pfam" id="PF07589"/>
    </source>
</evidence>
<keyword evidence="2" id="KW-0732">Signal</keyword>
<feature type="region of interest" description="Disordered" evidence="1">
    <location>
        <begin position="294"/>
        <end position="318"/>
    </location>
</feature>
<dbReference type="InterPro" id="IPR013424">
    <property type="entry name" value="Ice-binding_C"/>
</dbReference>
<protein>
    <submittedName>
        <fullName evidence="4">PEP-CTERM sorting domain-containing protein</fullName>
    </submittedName>
</protein>
<feature type="chain" id="PRO_5046356527" evidence="2">
    <location>
        <begin position="31"/>
        <end position="318"/>
    </location>
</feature>
<evidence type="ECO:0000256" key="1">
    <source>
        <dbReference type="SAM" id="MobiDB-lite"/>
    </source>
</evidence>
<dbReference type="RefSeq" id="WP_347704021.1">
    <property type="nucleotide sequence ID" value="NZ_JBDPZD010000002.1"/>
</dbReference>
<feature type="signal peptide" evidence="2">
    <location>
        <begin position="1"/>
        <end position="30"/>
    </location>
</feature>
<name>A0ABV0G0C9_9BURK</name>
<comment type="caution">
    <text evidence="4">The sequence shown here is derived from an EMBL/GenBank/DDBJ whole genome shotgun (WGS) entry which is preliminary data.</text>
</comment>
<keyword evidence="5" id="KW-1185">Reference proteome</keyword>
<dbReference type="Pfam" id="PF07589">
    <property type="entry name" value="PEP-CTERM"/>
    <property type="match status" value="1"/>
</dbReference>
<gene>
    <name evidence="4" type="ORF">ABDJ85_06820</name>
</gene>
<dbReference type="Proteomes" id="UP001495147">
    <property type="component" value="Unassembled WGS sequence"/>
</dbReference>
<organism evidence="4 5">
    <name type="scientific">Roseateles paludis</name>
    <dbReference type="NCBI Taxonomy" id="3145238"/>
    <lineage>
        <taxon>Bacteria</taxon>
        <taxon>Pseudomonadati</taxon>
        <taxon>Pseudomonadota</taxon>
        <taxon>Betaproteobacteria</taxon>
        <taxon>Burkholderiales</taxon>
        <taxon>Sphaerotilaceae</taxon>
        <taxon>Roseateles</taxon>
    </lineage>
</organism>
<feature type="domain" description="Ice-binding protein C-terminal" evidence="3">
    <location>
        <begin position="268"/>
        <end position="289"/>
    </location>
</feature>
<sequence length="318" mass="33434">MSITLPRRLGRLCLALFALSALAASLPALAQQSQLFVTMNVHSTSFLNPGSGEQRFAPTFNWIDDPRAAQMQSESLTATYAGGTGVGEFEGRIGLLRAYASGSYPYCCDPQGHRINYGYAGATVQARFYDTIAVTGPGLAVGTPVSYTVNFSITGTLSNPNFESGGFLSADGLAEVRLRDMTSYAEVNKSWDAKKDAPGVYQLTLNTFVGRNISIAGMLYAGADVSDYARSARYAEADFAHSAGYELIPSVAGLNTTGASGHNFLAAPVPEPGTWALMAGGLLVLVARRQSRACSPRPSSKSGSSSAAPTVNGVTARR</sequence>
<reference evidence="4 5" key="1">
    <citation type="submission" date="2024-05" db="EMBL/GenBank/DDBJ databases">
        <title>Roseateles sp. DJS-2-20 16S ribosomal RNA gene Genome sequencing and assembly.</title>
        <authorList>
            <person name="Woo H."/>
        </authorList>
    </citation>
    <scope>NUCLEOTIDE SEQUENCE [LARGE SCALE GENOMIC DNA]</scope>
    <source>
        <strain evidence="4 5">DJS-2-20</strain>
    </source>
</reference>
<evidence type="ECO:0000313" key="4">
    <source>
        <dbReference type="EMBL" id="MEO3691178.1"/>
    </source>
</evidence>
<evidence type="ECO:0000313" key="5">
    <source>
        <dbReference type="Proteomes" id="UP001495147"/>
    </source>
</evidence>
<accession>A0ABV0G0C9</accession>
<feature type="compositionally biased region" description="Low complexity" evidence="1">
    <location>
        <begin position="294"/>
        <end position="309"/>
    </location>
</feature>
<evidence type="ECO:0000256" key="2">
    <source>
        <dbReference type="SAM" id="SignalP"/>
    </source>
</evidence>
<dbReference type="EMBL" id="JBDPZD010000002">
    <property type="protein sequence ID" value="MEO3691178.1"/>
    <property type="molecule type" value="Genomic_DNA"/>
</dbReference>